<dbReference type="RefSeq" id="WP_219538978.1">
    <property type="nucleotide sequence ID" value="NZ_JAHKRM010000052.1"/>
</dbReference>
<gene>
    <name evidence="1" type="ORF">ACFSJ0_57845</name>
</gene>
<keyword evidence="2" id="KW-1185">Reference proteome</keyword>
<protein>
    <submittedName>
        <fullName evidence="1">Uncharacterized protein</fullName>
    </submittedName>
</protein>
<evidence type="ECO:0000313" key="2">
    <source>
        <dbReference type="Proteomes" id="UP001597097"/>
    </source>
</evidence>
<name>A0ABW4GWA5_9ACTN</name>
<comment type="caution">
    <text evidence="1">The sequence shown here is derived from an EMBL/GenBank/DDBJ whole genome shotgun (WGS) entry which is preliminary data.</text>
</comment>
<accession>A0ABW4GWA5</accession>
<organism evidence="1 2">
    <name type="scientific">Nonomuraea guangzhouensis</name>
    <dbReference type="NCBI Taxonomy" id="1291555"/>
    <lineage>
        <taxon>Bacteria</taxon>
        <taxon>Bacillati</taxon>
        <taxon>Actinomycetota</taxon>
        <taxon>Actinomycetes</taxon>
        <taxon>Streptosporangiales</taxon>
        <taxon>Streptosporangiaceae</taxon>
        <taxon>Nonomuraea</taxon>
    </lineage>
</organism>
<evidence type="ECO:0000313" key="1">
    <source>
        <dbReference type="EMBL" id="MFD1546797.1"/>
    </source>
</evidence>
<reference evidence="2" key="1">
    <citation type="journal article" date="2019" name="Int. J. Syst. Evol. Microbiol.">
        <title>The Global Catalogue of Microorganisms (GCM) 10K type strain sequencing project: providing services to taxonomists for standard genome sequencing and annotation.</title>
        <authorList>
            <consortium name="The Broad Institute Genomics Platform"/>
            <consortium name="The Broad Institute Genome Sequencing Center for Infectious Disease"/>
            <person name="Wu L."/>
            <person name="Ma J."/>
        </authorList>
    </citation>
    <scope>NUCLEOTIDE SEQUENCE [LARGE SCALE GENOMIC DNA]</scope>
    <source>
        <strain evidence="2">CGMCC 1.15399</strain>
    </source>
</reference>
<dbReference type="Proteomes" id="UP001597097">
    <property type="component" value="Unassembled WGS sequence"/>
</dbReference>
<dbReference type="EMBL" id="JBHUCM010000069">
    <property type="protein sequence ID" value="MFD1546797.1"/>
    <property type="molecule type" value="Genomic_DNA"/>
</dbReference>
<proteinExistence type="predicted"/>
<sequence length="213" mass="23517">MTAGQVRVPYITAYSNEMVPHPLTFIAHPESTDGLRLSYADPIPQDWQLGVLWARQGLHRRGRPEWKIVNTVRQRRCLLRLLCQVCGLSAANPLDGRTYWVLADDPGDTSTDAGYTNAPPTCASCIPVAIATCPRLRRGARAYTVGGAEPYGVLADVLRPSGRRPVERERNTAIPLDSFHRLEYALAKQLLLVLDDLRPAPIQGRPGSGWPLS</sequence>